<gene>
    <name evidence="2" type="ORF">PG991_006268</name>
</gene>
<proteinExistence type="predicted"/>
<comment type="caution">
    <text evidence="2">The sequence shown here is derived from an EMBL/GenBank/DDBJ whole genome shotgun (WGS) entry which is preliminary data.</text>
</comment>
<evidence type="ECO:0000313" key="2">
    <source>
        <dbReference type="EMBL" id="KAK8029212.1"/>
    </source>
</evidence>
<name>A0ABR1SBJ2_9PEZI</name>
<evidence type="ECO:0000313" key="3">
    <source>
        <dbReference type="Proteomes" id="UP001396898"/>
    </source>
</evidence>
<feature type="compositionally biased region" description="Basic and acidic residues" evidence="1">
    <location>
        <begin position="10"/>
        <end position="21"/>
    </location>
</feature>
<reference evidence="2 3" key="1">
    <citation type="submission" date="2023-01" db="EMBL/GenBank/DDBJ databases">
        <title>Analysis of 21 Apiospora genomes using comparative genomics revels a genus with tremendous synthesis potential of carbohydrate active enzymes and secondary metabolites.</title>
        <authorList>
            <person name="Sorensen T."/>
        </authorList>
    </citation>
    <scope>NUCLEOTIDE SEQUENCE [LARGE SCALE GENOMIC DNA]</scope>
    <source>
        <strain evidence="2 3">CBS 20057</strain>
    </source>
</reference>
<feature type="region of interest" description="Disordered" evidence="1">
    <location>
        <begin position="1"/>
        <end position="21"/>
    </location>
</feature>
<keyword evidence="3" id="KW-1185">Reference proteome</keyword>
<protein>
    <submittedName>
        <fullName evidence="2">Uncharacterized protein</fullName>
    </submittedName>
</protein>
<accession>A0ABR1SBJ2</accession>
<dbReference type="EMBL" id="JAQQWI010000007">
    <property type="protein sequence ID" value="KAK8029212.1"/>
    <property type="molecule type" value="Genomic_DNA"/>
</dbReference>
<sequence length="130" mass="14827">MDEAVTMDQVRAHEGRFNTQRAEYDEGRRQYEVEIPHGIALFGRSARAVPDWVRDHTARLEETMRRLLGEIRVLEGELEDDIESGGSGPVDGDTVQKLQGITAKGLGEMFLQMNTERVLVIDRGWYIHDD</sequence>
<organism evidence="2 3">
    <name type="scientific">Apiospora marii</name>
    <dbReference type="NCBI Taxonomy" id="335849"/>
    <lineage>
        <taxon>Eukaryota</taxon>
        <taxon>Fungi</taxon>
        <taxon>Dikarya</taxon>
        <taxon>Ascomycota</taxon>
        <taxon>Pezizomycotina</taxon>
        <taxon>Sordariomycetes</taxon>
        <taxon>Xylariomycetidae</taxon>
        <taxon>Amphisphaeriales</taxon>
        <taxon>Apiosporaceae</taxon>
        <taxon>Apiospora</taxon>
    </lineage>
</organism>
<evidence type="ECO:0000256" key="1">
    <source>
        <dbReference type="SAM" id="MobiDB-lite"/>
    </source>
</evidence>
<dbReference type="Proteomes" id="UP001396898">
    <property type="component" value="Unassembled WGS sequence"/>
</dbReference>